<dbReference type="Proteomes" id="UP000054937">
    <property type="component" value="Unassembled WGS sequence"/>
</dbReference>
<comment type="caution">
    <text evidence="2">The sequence shown here is derived from an EMBL/GenBank/DDBJ whole genome shotgun (WGS) entry which is preliminary data.</text>
</comment>
<accession>A0A0V0QLG9</accession>
<dbReference type="Gene3D" id="1.10.287.110">
    <property type="entry name" value="DnaJ domain"/>
    <property type="match status" value="1"/>
</dbReference>
<dbReference type="EMBL" id="LDAU01000148">
    <property type="protein sequence ID" value="KRX02972.1"/>
    <property type="molecule type" value="Genomic_DNA"/>
</dbReference>
<dbReference type="OrthoDB" id="445556at2759"/>
<reference evidence="2 3" key="1">
    <citation type="journal article" date="2015" name="Sci. Rep.">
        <title>Genome of the facultative scuticociliatosis pathogen Pseudocohnilembus persalinus provides insight into its virulence through horizontal gene transfer.</title>
        <authorList>
            <person name="Xiong J."/>
            <person name="Wang G."/>
            <person name="Cheng J."/>
            <person name="Tian M."/>
            <person name="Pan X."/>
            <person name="Warren A."/>
            <person name="Jiang C."/>
            <person name="Yuan D."/>
            <person name="Miao W."/>
        </authorList>
    </citation>
    <scope>NUCLEOTIDE SEQUENCE [LARGE SCALE GENOMIC DNA]</scope>
    <source>
        <strain evidence="2">36N120E</strain>
    </source>
</reference>
<dbReference type="InterPro" id="IPR036869">
    <property type="entry name" value="J_dom_sf"/>
</dbReference>
<dbReference type="SMART" id="SM00271">
    <property type="entry name" value="DnaJ"/>
    <property type="match status" value="1"/>
</dbReference>
<dbReference type="SUPFAM" id="SSF46565">
    <property type="entry name" value="Chaperone J-domain"/>
    <property type="match status" value="1"/>
</dbReference>
<feature type="domain" description="J" evidence="1">
    <location>
        <begin position="33"/>
        <end position="105"/>
    </location>
</feature>
<dbReference type="InParanoid" id="A0A0V0QLG9"/>
<name>A0A0V0QLG9_PSEPJ</name>
<keyword evidence="3" id="KW-1185">Reference proteome</keyword>
<organism evidence="2 3">
    <name type="scientific">Pseudocohnilembus persalinus</name>
    <name type="common">Ciliate</name>
    <dbReference type="NCBI Taxonomy" id="266149"/>
    <lineage>
        <taxon>Eukaryota</taxon>
        <taxon>Sar</taxon>
        <taxon>Alveolata</taxon>
        <taxon>Ciliophora</taxon>
        <taxon>Intramacronucleata</taxon>
        <taxon>Oligohymenophorea</taxon>
        <taxon>Scuticociliatia</taxon>
        <taxon>Philasterida</taxon>
        <taxon>Pseudocohnilembidae</taxon>
        <taxon>Pseudocohnilembus</taxon>
    </lineage>
</organism>
<evidence type="ECO:0000259" key="1">
    <source>
        <dbReference type="PROSITE" id="PS50076"/>
    </source>
</evidence>
<gene>
    <name evidence="2" type="ORF">PPERSA_09390</name>
</gene>
<dbReference type="CDD" id="cd06257">
    <property type="entry name" value="DnaJ"/>
    <property type="match status" value="1"/>
</dbReference>
<evidence type="ECO:0000313" key="3">
    <source>
        <dbReference type="Proteomes" id="UP000054937"/>
    </source>
</evidence>
<proteinExistence type="predicted"/>
<sequence length="351" mass="42292">MIRQNCQQFPKIFVKFINKNAFNYNTGSLSIDQCFSVLTLKQNKITSFLQVKEKYYQLSKLYHPDINQNKEQKIKNTEQFQKLNEAFNILKEDYQKNPDKYDKFGPISPDQDPYQYYKKITQQELYYKHFKKTFEEDPWAQYNTQNQEAKQKYDRELNLMKRYQEMENNQQKQETFKNYSDFQGFQQDLNSQNHQNANFYTSNYSYQNNQQKVDQQQENSTQKSEIQYILGLLAMGIVIENKQKKKHSQFVNKNRTELEKIAKIAEDSQNFDLTNLKGQKAFLATKDYEDLPKIFLDALPKKDSYEYNYYCSQPIYRQKQAAMIMYYLQLPEIPYSRDLVRQRFHICPGFG</sequence>
<dbReference type="AlphaFoldDB" id="A0A0V0QLG9"/>
<dbReference type="Pfam" id="PF00226">
    <property type="entry name" value="DnaJ"/>
    <property type="match status" value="1"/>
</dbReference>
<dbReference type="InterPro" id="IPR001623">
    <property type="entry name" value="DnaJ_domain"/>
</dbReference>
<evidence type="ECO:0000313" key="2">
    <source>
        <dbReference type="EMBL" id="KRX02972.1"/>
    </source>
</evidence>
<dbReference type="PROSITE" id="PS50076">
    <property type="entry name" value="DNAJ_2"/>
    <property type="match status" value="1"/>
</dbReference>
<protein>
    <submittedName>
        <fullName evidence="2">DnaJ domain</fullName>
    </submittedName>
</protein>